<evidence type="ECO:0000256" key="4">
    <source>
        <dbReference type="ARBA" id="ARBA00022676"/>
    </source>
</evidence>
<keyword evidence="6" id="KW-0677">Repeat</keyword>
<dbReference type="AlphaFoldDB" id="A0A9J7B0Z8"/>
<evidence type="ECO:0000256" key="2">
    <source>
        <dbReference type="ARBA" id="ARBA00005386"/>
    </source>
</evidence>
<proteinExistence type="inferred from homology"/>
<dbReference type="InterPro" id="IPR029489">
    <property type="entry name" value="OGT/SEC/SPY_C"/>
</dbReference>
<dbReference type="GO" id="GO:0097363">
    <property type="term" value="F:protein O-acetylglucosaminyltransferase activity"/>
    <property type="evidence" value="ECO:0007669"/>
    <property type="project" value="UniProtKB-EC"/>
</dbReference>
<dbReference type="EMBL" id="CP102480">
    <property type="protein sequence ID" value="UUX51357.1"/>
    <property type="molecule type" value="Genomic_DNA"/>
</dbReference>
<dbReference type="InterPro" id="IPR051939">
    <property type="entry name" value="Glycosyltr_41/O-GlcNAc_trsf"/>
</dbReference>
<feature type="domain" description="O-GlcNAc transferase C-terminal" evidence="8">
    <location>
        <begin position="413"/>
        <end position="572"/>
    </location>
</feature>
<dbReference type="Gene3D" id="3.40.50.2000">
    <property type="entry name" value="Glycogen Phosphorylase B"/>
    <property type="match status" value="1"/>
</dbReference>
<dbReference type="Proteomes" id="UP001060336">
    <property type="component" value="Chromosome"/>
</dbReference>
<dbReference type="SUPFAM" id="SSF53756">
    <property type="entry name" value="UDP-Glycosyltransferase/glycogen phosphorylase"/>
    <property type="match status" value="1"/>
</dbReference>
<name>A0A9J7B0Z8_9PROT</name>
<evidence type="ECO:0000256" key="1">
    <source>
        <dbReference type="ARBA" id="ARBA00004922"/>
    </source>
</evidence>
<reference evidence="9" key="1">
    <citation type="submission" date="2022-08" db="EMBL/GenBank/DDBJ databases">
        <title>Nisaea acidiphila sp. nov., isolated from a marine algal debris and emended description of the genus Nisaea Urios et al. 2008.</title>
        <authorList>
            <person name="Kwon K."/>
        </authorList>
    </citation>
    <scope>NUCLEOTIDE SEQUENCE</scope>
    <source>
        <strain evidence="9">MEBiC11861</strain>
    </source>
</reference>
<comment type="similarity">
    <text evidence="2">Belongs to the glycosyltransferase 41 family. O-GlcNAc transferase subfamily.</text>
</comment>
<keyword evidence="10" id="KW-1185">Reference proteome</keyword>
<gene>
    <name evidence="9" type="ORF">NUH88_06585</name>
</gene>
<comment type="pathway">
    <text evidence="1">Protein modification; protein glycosylation.</text>
</comment>
<sequence>MDLQALVNDGFQRHQAGHLAEAVRLYRTVLAVHPPIALVLSLAGDAATASGDPVTGALQLRRALALEPRKSSFHQMLAFAEASSGNLSVAEENYAAAVECDPGNLSAMNDWANLIRVRLPEKARSLVRKCVLAEPGNPAQLRHLAELTVPRDRAAGRDMLARVTCLNPLDDTAWKRFALVKIAEGENANAAGDLLRSLLLGPADGGSYTRLANASSGVREIDERLRNFKRATVLDRSSPDAWLSFGNGLHSADRKASADLCFQRSLLLDPSNQTALGNLLVLRAEMGMSRDRILDGYRKLRRIDPARSETHVNFTKYLSEQGAYTLAVQAARVAMIVGGVNHDMFIGLANGHRQSRQHAAAERCLRWAAVAYPEAGNVQSGLVMGHNYETGVTAESLYRRHRSWAEHMAPEEEPLSYEVDLSEGREIHLGFLSPDMKRHPVGFFLLPVLKHLDRERFRVTIYSDLAEGDYFTEELRRNTDVWLDSGRIPDTELRQRIMEDRVDILFDLAGHSAGNRMRLFARRAAPLQMTWMGYVGTTGLSTMDYLVTDRYQTVPGTEKFYTEKWLVLPDDYICFYPSPTAPAVAPAPVLNNGYVTFGCFNNPAKLTDDTLGLWSAVMEAVPASRLLLSYRGFDDPGVQAGIRAVMGKEGIAPERLSFETNRFHEEFLGGYGEVDIALDTLPYSGGLTTCEALWMGVPVVTLATQDHFAGRHSLSHLSNAGFPNWAVESRADFVGLARALAADAGRLARIRQSLRAAVASSALCDQARYTRNVESKLAEVWSDFCSGSACMRC</sequence>
<dbReference type="InterPro" id="IPR019734">
    <property type="entry name" value="TPR_rpt"/>
</dbReference>
<feature type="domain" description="O-GlcNAc transferase C-terminal" evidence="8">
    <location>
        <begin position="592"/>
        <end position="772"/>
    </location>
</feature>
<dbReference type="PANTHER" id="PTHR44835:SF1">
    <property type="entry name" value="PROTEIN O-GLCNAC TRANSFERASE"/>
    <property type="match status" value="1"/>
</dbReference>
<evidence type="ECO:0000256" key="5">
    <source>
        <dbReference type="ARBA" id="ARBA00022679"/>
    </source>
</evidence>
<evidence type="ECO:0000313" key="9">
    <source>
        <dbReference type="EMBL" id="UUX51357.1"/>
    </source>
</evidence>
<dbReference type="KEGG" id="naci:NUH88_06585"/>
<keyword evidence="7" id="KW-0802">TPR repeat</keyword>
<keyword evidence="4" id="KW-0328">Glycosyltransferase</keyword>
<dbReference type="Pfam" id="PF13844">
    <property type="entry name" value="Glyco_transf_41"/>
    <property type="match status" value="2"/>
</dbReference>
<dbReference type="PANTHER" id="PTHR44835">
    <property type="entry name" value="UDP-N-ACETYLGLUCOSAMINE--PEPTIDE N-ACETYLGLUCOSAMINYLTRANSFERASE SPINDLY-RELATED"/>
    <property type="match status" value="1"/>
</dbReference>
<evidence type="ECO:0000256" key="3">
    <source>
        <dbReference type="ARBA" id="ARBA00011970"/>
    </source>
</evidence>
<protein>
    <recommendedName>
        <fullName evidence="3">protein O-GlcNAc transferase</fullName>
        <ecNumber evidence="3">2.4.1.255</ecNumber>
    </recommendedName>
</protein>
<dbReference type="RefSeq" id="WP_257770792.1">
    <property type="nucleotide sequence ID" value="NZ_CP102480.1"/>
</dbReference>
<evidence type="ECO:0000313" key="10">
    <source>
        <dbReference type="Proteomes" id="UP001060336"/>
    </source>
</evidence>
<evidence type="ECO:0000256" key="7">
    <source>
        <dbReference type="ARBA" id="ARBA00022803"/>
    </source>
</evidence>
<keyword evidence="5" id="KW-0808">Transferase</keyword>
<dbReference type="Gene3D" id="1.25.40.10">
    <property type="entry name" value="Tetratricopeptide repeat domain"/>
    <property type="match status" value="2"/>
</dbReference>
<dbReference type="EC" id="2.4.1.255" evidence="3"/>
<evidence type="ECO:0000259" key="8">
    <source>
        <dbReference type="Pfam" id="PF13844"/>
    </source>
</evidence>
<evidence type="ECO:0000256" key="6">
    <source>
        <dbReference type="ARBA" id="ARBA00022737"/>
    </source>
</evidence>
<organism evidence="9 10">
    <name type="scientific">Nisaea acidiphila</name>
    <dbReference type="NCBI Taxonomy" id="1862145"/>
    <lineage>
        <taxon>Bacteria</taxon>
        <taxon>Pseudomonadati</taxon>
        <taxon>Pseudomonadota</taxon>
        <taxon>Alphaproteobacteria</taxon>
        <taxon>Rhodospirillales</taxon>
        <taxon>Thalassobaculaceae</taxon>
        <taxon>Nisaea</taxon>
    </lineage>
</organism>
<dbReference type="Gene3D" id="3.40.50.11380">
    <property type="match status" value="1"/>
</dbReference>
<dbReference type="SUPFAM" id="SSF48452">
    <property type="entry name" value="TPR-like"/>
    <property type="match status" value="1"/>
</dbReference>
<accession>A0A9J7B0Z8</accession>
<dbReference type="SMART" id="SM00028">
    <property type="entry name" value="TPR"/>
    <property type="match status" value="5"/>
</dbReference>
<dbReference type="InterPro" id="IPR011990">
    <property type="entry name" value="TPR-like_helical_dom_sf"/>
</dbReference>